<evidence type="ECO:0000313" key="1">
    <source>
        <dbReference type="EMBL" id="KAF5866000.1"/>
    </source>
</evidence>
<dbReference type="AlphaFoldDB" id="A0A8H6AG84"/>
<sequence length="97" mass="10966">MAPPTAIKSISNITVQVPQSSQVEGAEKAKVKMQMPSMPKFEDKMQEREYLNGRLAAAFRIFSENEYDEGVDDTRSIMDTRIDPSTFWVNLFGIAFS</sequence>
<dbReference type="InterPro" id="IPR036409">
    <property type="entry name" value="Aldolase_II/adducin_N_sf"/>
</dbReference>
<comment type="caution">
    <text evidence="1">The sequence shown here is derived from an EMBL/GenBank/DDBJ whole genome shotgun (WGS) entry which is preliminary data.</text>
</comment>
<accession>A0A8H6AG84</accession>
<gene>
    <name evidence="1" type="ORF">ETB97_001578</name>
</gene>
<evidence type="ECO:0000313" key="2">
    <source>
        <dbReference type="Proteomes" id="UP000541154"/>
    </source>
</evidence>
<protein>
    <submittedName>
        <fullName evidence="1">Uncharacterized protein</fullName>
    </submittedName>
</protein>
<reference evidence="1 2" key="1">
    <citation type="submission" date="2019-04" db="EMBL/GenBank/DDBJ databases">
        <title>Aspergillus burnettii sp. nov., novel species from soil in southeast Queensland.</title>
        <authorList>
            <person name="Gilchrist C.L.M."/>
            <person name="Pitt J.I."/>
            <person name="Lange L."/>
            <person name="Lacey H.J."/>
            <person name="Vuong D."/>
            <person name="Midgley D.J."/>
            <person name="Greenfield P."/>
            <person name="Bradbury M."/>
            <person name="Lacey E."/>
            <person name="Busk P.K."/>
            <person name="Pilgaard B."/>
            <person name="Chooi Y.H."/>
            <person name="Piggott A.M."/>
        </authorList>
    </citation>
    <scope>NUCLEOTIDE SEQUENCE [LARGE SCALE GENOMIC DNA]</scope>
    <source>
        <strain evidence="1 2">FRR 5400</strain>
    </source>
</reference>
<dbReference type="Gene3D" id="3.40.225.10">
    <property type="entry name" value="Class II aldolase/adducin N-terminal domain"/>
    <property type="match status" value="1"/>
</dbReference>
<organism evidence="1 2">
    <name type="scientific">Petromyces alliaceus</name>
    <name type="common">Aspergillus alliaceus</name>
    <dbReference type="NCBI Taxonomy" id="209559"/>
    <lineage>
        <taxon>Eukaryota</taxon>
        <taxon>Fungi</taxon>
        <taxon>Dikarya</taxon>
        <taxon>Ascomycota</taxon>
        <taxon>Pezizomycotina</taxon>
        <taxon>Eurotiomycetes</taxon>
        <taxon>Eurotiomycetidae</taxon>
        <taxon>Eurotiales</taxon>
        <taxon>Aspergillaceae</taxon>
        <taxon>Aspergillus</taxon>
        <taxon>Aspergillus subgen. Circumdati</taxon>
    </lineage>
</organism>
<dbReference type="EMBL" id="SPNV01000013">
    <property type="protein sequence ID" value="KAF5866000.1"/>
    <property type="molecule type" value="Genomic_DNA"/>
</dbReference>
<name>A0A8H6AG84_PETAA</name>
<keyword evidence="2" id="KW-1185">Reference proteome</keyword>
<proteinExistence type="predicted"/>
<dbReference type="Proteomes" id="UP000541154">
    <property type="component" value="Unassembled WGS sequence"/>
</dbReference>